<name>A0A084VRK8_ANOSI</name>
<evidence type="ECO:0000313" key="4">
    <source>
        <dbReference type="EnsemblMetazoa" id="ASIC008139-PA"/>
    </source>
</evidence>
<dbReference type="InterPro" id="IPR038876">
    <property type="entry name" value="ENOX"/>
</dbReference>
<reference evidence="3 5" key="1">
    <citation type="journal article" date="2014" name="BMC Genomics">
        <title>Genome sequence of Anopheles sinensis provides insight into genetics basis of mosquito competence for malaria parasites.</title>
        <authorList>
            <person name="Zhou D."/>
            <person name="Zhang D."/>
            <person name="Ding G."/>
            <person name="Shi L."/>
            <person name="Hou Q."/>
            <person name="Ye Y."/>
            <person name="Xu Y."/>
            <person name="Zhou H."/>
            <person name="Xiong C."/>
            <person name="Li S."/>
            <person name="Yu J."/>
            <person name="Hong S."/>
            <person name="Yu X."/>
            <person name="Zou P."/>
            <person name="Chen C."/>
            <person name="Chang X."/>
            <person name="Wang W."/>
            <person name="Lv Y."/>
            <person name="Sun Y."/>
            <person name="Ma L."/>
            <person name="Shen B."/>
            <person name="Zhu C."/>
        </authorList>
    </citation>
    <scope>NUCLEOTIDE SEQUENCE [LARGE SCALE GENOMIC DNA]</scope>
</reference>
<dbReference type="EnsemblMetazoa" id="ASIC008139-RA">
    <property type="protein sequence ID" value="ASIC008139-PA"/>
    <property type="gene ID" value="ASIC008139"/>
</dbReference>
<evidence type="ECO:0000256" key="2">
    <source>
        <dbReference type="SAM" id="MobiDB-lite"/>
    </source>
</evidence>
<feature type="compositionally biased region" description="Low complexity" evidence="2">
    <location>
        <begin position="113"/>
        <end position="123"/>
    </location>
</feature>
<feature type="coiled-coil region" evidence="1">
    <location>
        <begin position="57"/>
        <end position="105"/>
    </location>
</feature>
<evidence type="ECO:0000256" key="1">
    <source>
        <dbReference type="SAM" id="Coils"/>
    </source>
</evidence>
<dbReference type="GO" id="GO:0009897">
    <property type="term" value="C:external side of plasma membrane"/>
    <property type="evidence" value="ECO:0007669"/>
    <property type="project" value="InterPro"/>
</dbReference>
<accession>A0A084VRK8</accession>
<proteinExistence type="predicted"/>
<dbReference type="EMBL" id="ATLV01015745">
    <property type="status" value="NOT_ANNOTATED_CDS"/>
    <property type="molecule type" value="Genomic_DNA"/>
</dbReference>
<organism evidence="3">
    <name type="scientific">Anopheles sinensis</name>
    <name type="common">Mosquito</name>
    <dbReference type="NCBI Taxonomy" id="74873"/>
    <lineage>
        <taxon>Eukaryota</taxon>
        <taxon>Metazoa</taxon>
        <taxon>Ecdysozoa</taxon>
        <taxon>Arthropoda</taxon>
        <taxon>Hexapoda</taxon>
        <taxon>Insecta</taxon>
        <taxon>Pterygota</taxon>
        <taxon>Neoptera</taxon>
        <taxon>Endopterygota</taxon>
        <taxon>Diptera</taxon>
        <taxon>Nematocera</taxon>
        <taxon>Culicoidea</taxon>
        <taxon>Culicidae</taxon>
        <taxon>Anophelinae</taxon>
        <taxon>Anopheles</taxon>
    </lineage>
</organism>
<dbReference type="PANTHER" id="PTHR16001">
    <property type="entry name" value="ECTO-NOX DISULFIDE-THIOL EXCHANGER"/>
    <property type="match status" value="1"/>
</dbReference>
<dbReference type="OrthoDB" id="10039782at2759"/>
<dbReference type="VEuPathDB" id="VectorBase:ASIS020423"/>
<dbReference type="GO" id="GO:0016491">
    <property type="term" value="F:oxidoreductase activity"/>
    <property type="evidence" value="ECO:0007669"/>
    <property type="project" value="InterPro"/>
</dbReference>
<sequence length="274" mass="30107">MDMSDDDHSVSSLPFKKSRWEHEHKDHAGDPERSGADGAESTMVSQDGELKMKILHIEVLQETIRNLQTQLLENKAKETERQNRISELEDELKDANVKQLLLKTKIATSKVAASSTASISSSKGDSEGESDYACASAVPETGPPTATVCKATSTRDVGSGESFPPPVATELEAPNEKEIKMVAFAATFMMIHPLGVRLDQVWAYVERYVAELKPKELEDTFARYPQLFKRCALAPGMGSGDGSASGESVEQIQDRISSSPWYRFIGHESSNVRD</sequence>
<feature type="region of interest" description="Disordered" evidence="2">
    <location>
        <begin position="1"/>
        <end position="45"/>
    </location>
</feature>
<evidence type="ECO:0000313" key="5">
    <source>
        <dbReference type="Proteomes" id="UP000030765"/>
    </source>
</evidence>
<protein>
    <submittedName>
        <fullName evidence="3">AGAP011541-PA-like protein</fullName>
    </submittedName>
</protein>
<gene>
    <name evidence="3" type="ORF">ZHAS_00008139</name>
</gene>
<dbReference type="GO" id="GO:0007624">
    <property type="term" value="P:ultradian rhythm"/>
    <property type="evidence" value="ECO:0007669"/>
    <property type="project" value="InterPro"/>
</dbReference>
<dbReference type="VEuPathDB" id="VectorBase:ASIC008139"/>
<dbReference type="AlphaFoldDB" id="A0A084VRK8"/>
<evidence type="ECO:0000313" key="3">
    <source>
        <dbReference type="EMBL" id="KFB40602.1"/>
    </source>
</evidence>
<dbReference type="Proteomes" id="UP000030765">
    <property type="component" value="Unassembled WGS sequence"/>
</dbReference>
<keyword evidence="1" id="KW-0175">Coiled coil</keyword>
<dbReference type="STRING" id="74873.A0A084VRK8"/>
<keyword evidence="5" id="KW-1185">Reference proteome</keyword>
<dbReference type="EMBL" id="KE525033">
    <property type="protein sequence ID" value="KFB40602.1"/>
    <property type="molecule type" value="Genomic_DNA"/>
</dbReference>
<dbReference type="PANTHER" id="PTHR16001:SF4">
    <property type="entry name" value="ECTO-NOX DISULFIDE-THIOL EXCHANGER 1-LIKE PROTEIN"/>
    <property type="match status" value="1"/>
</dbReference>
<reference evidence="4" key="2">
    <citation type="submission" date="2020-05" db="UniProtKB">
        <authorList>
            <consortium name="EnsemblMetazoa"/>
        </authorList>
    </citation>
    <scope>IDENTIFICATION</scope>
</reference>
<feature type="compositionally biased region" description="Basic and acidic residues" evidence="2">
    <location>
        <begin position="18"/>
        <end position="35"/>
    </location>
</feature>
<feature type="region of interest" description="Disordered" evidence="2">
    <location>
        <begin position="113"/>
        <end position="139"/>
    </location>
</feature>